<dbReference type="OrthoDB" id="417046at2759"/>
<dbReference type="SMART" id="SM00408">
    <property type="entry name" value="IGc2"/>
    <property type="match status" value="1"/>
</dbReference>
<name>A0A401PTB1_SCYTO</name>
<dbReference type="InterPro" id="IPR003599">
    <property type="entry name" value="Ig_sub"/>
</dbReference>
<feature type="non-terminal residue" evidence="2">
    <location>
        <position position="113"/>
    </location>
</feature>
<dbReference type="Proteomes" id="UP000288216">
    <property type="component" value="Unassembled WGS sequence"/>
</dbReference>
<dbReference type="PROSITE" id="PS50835">
    <property type="entry name" value="IG_LIKE"/>
    <property type="match status" value="1"/>
</dbReference>
<gene>
    <name evidence="2" type="ORF">scyTo_0016550</name>
</gene>
<protein>
    <recommendedName>
        <fullName evidence="1">Ig-like domain-containing protein</fullName>
    </recommendedName>
</protein>
<keyword evidence="3" id="KW-1185">Reference proteome</keyword>
<dbReference type="Pfam" id="PF13927">
    <property type="entry name" value="Ig_3"/>
    <property type="match status" value="1"/>
</dbReference>
<evidence type="ECO:0000313" key="3">
    <source>
        <dbReference type="Proteomes" id="UP000288216"/>
    </source>
</evidence>
<dbReference type="InterPro" id="IPR036179">
    <property type="entry name" value="Ig-like_dom_sf"/>
</dbReference>
<accession>A0A401PTB1</accession>
<dbReference type="SMART" id="SM00409">
    <property type="entry name" value="IG"/>
    <property type="match status" value="1"/>
</dbReference>
<evidence type="ECO:0000313" key="2">
    <source>
        <dbReference type="EMBL" id="GCB76347.1"/>
    </source>
</evidence>
<dbReference type="AlphaFoldDB" id="A0A401PTB1"/>
<dbReference type="InterPro" id="IPR013783">
    <property type="entry name" value="Ig-like_fold"/>
</dbReference>
<reference evidence="2 3" key="1">
    <citation type="journal article" date="2018" name="Nat. Ecol. Evol.">
        <title>Shark genomes provide insights into elasmobranch evolution and the origin of vertebrates.</title>
        <authorList>
            <person name="Hara Y"/>
            <person name="Yamaguchi K"/>
            <person name="Onimaru K"/>
            <person name="Kadota M"/>
            <person name="Koyanagi M"/>
            <person name="Keeley SD"/>
            <person name="Tatsumi K"/>
            <person name="Tanaka K"/>
            <person name="Motone F"/>
            <person name="Kageyama Y"/>
            <person name="Nozu R"/>
            <person name="Adachi N"/>
            <person name="Nishimura O"/>
            <person name="Nakagawa R"/>
            <person name="Tanegashima C"/>
            <person name="Kiyatake I"/>
            <person name="Matsumoto R"/>
            <person name="Murakumo K"/>
            <person name="Nishida K"/>
            <person name="Terakita A"/>
            <person name="Kuratani S"/>
            <person name="Sato K"/>
            <person name="Hyodo S Kuraku.S."/>
        </authorList>
    </citation>
    <scope>NUCLEOTIDE SEQUENCE [LARGE SCALE GENOMIC DNA]</scope>
</reference>
<feature type="domain" description="Ig-like" evidence="1">
    <location>
        <begin position="19"/>
        <end position="99"/>
    </location>
</feature>
<comment type="caution">
    <text evidence="2">The sequence shown here is derived from an EMBL/GenBank/DDBJ whole genome shotgun (WGS) entry which is preliminary data.</text>
</comment>
<organism evidence="2 3">
    <name type="scientific">Scyliorhinus torazame</name>
    <name type="common">Cloudy catshark</name>
    <name type="synonym">Catulus torazame</name>
    <dbReference type="NCBI Taxonomy" id="75743"/>
    <lineage>
        <taxon>Eukaryota</taxon>
        <taxon>Metazoa</taxon>
        <taxon>Chordata</taxon>
        <taxon>Craniata</taxon>
        <taxon>Vertebrata</taxon>
        <taxon>Chondrichthyes</taxon>
        <taxon>Elasmobranchii</taxon>
        <taxon>Galeomorphii</taxon>
        <taxon>Galeoidea</taxon>
        <taxon>Carcharhiniformes</taxon>
        <taxon>Scyliorhinidae</taxon>
        <taxon>Scyliorhinus</taxon>
    </lineage>
</organism>
<dbReference type="OMA" id="YGCERHY"/>
<proteinExistence type="predicted"/>
<dbReference type="InterPro" id="IPR003598">
    <property type="entry name" value="Ig_sub2"/>
</dbReference>
<dbReference type="EMBL" id="BFAA01010059">
    <property type="protein sequence ID" value="GCB76347.1"/>
    <property type="molecule type" value="Genomic_DNA"/>
</dbReference>
<evidence type="ECO:0000259" key="1">
    <source>
        <dbReference type="PROSITE" id="PS50835"/>
    </source>
</evidence>
<sequence length="113" mass="13287">MRRSGLKNVLKKGRRFYTPETSLQIINQPQTQKLKIGDTLLLNCTAIGIPMPRYQWIRNGLPVSYGCERHYKISKVNRDNQGKYRCHVYNDKAEQWSLEADVLIDEVKYPEEM</sequence>
<dbReference type="Gene3D" id="2.60.40.10">
    <property type="entry name" value="Immunoglobulins"/>
    <property type="match status" value="1"/>
</dbReference>
<dbReference type="SUPFAM" id="SSF48726">
    <property type="entry name" value="Immunoglobulin"/>
    <property type="match status" value="1"/>
</dbReference>
<dbReference type="STRING" id="75743.A0A401PTB1"/>
<dbReference type="InterPro" id="IPR007110">
    <property type="entry name" value="Ig-like_dom"/>
</dbReference>